<accession>A0A7X8SHB2</accession>
<name>A0A7X8SHB2_9BACT</name>
<sequence length="191" mass="21411">MLTKKIIISNVFLFLCFFTVDCLAEGIDKKKKKEDHDKSIIEGEHHENHFEVELSYNNGNHFEFTSSVYFAHLTKFQGTVEFTGHHFAGCFVREIPLGHSKFGTFVGVGSTFGFEKEGEEHGTTTTSAPHAPDVADHDSVHRDWTGSVIFQSGLAYSVDKHWSTGFTLSPGFNVETHQPNFGMTLDLVFGF</sequence>
<dbReference type="AlphaFoldDB" id="A0A7X8SHB2"/>
<protein>
    <recommendedName>
        <fullName evidence="5">Outer membrane protein beta-barrel domain-containing protein</fullName>
    </recommendedName>
</protein>
<dbReference type="EMBL" id="JABAIL010000001">
    <property type="protein sequence ID" value="NLR90216.1"/>
    <property type="molecule type" value="Genomic_DNA"/>
</dbReference>
<gene>
    <name evidence="3" type="ORF">HGP29_03315</name>
</gene>
<dbReference type="RefSeq" id="WP_168880925.1">
    <property type="nucleotide sequence ID" value="NZ_JABAIL010000001.1"/>
</dbReference>
<keyword evidence="2" id="KW-0732">Signal</keyword>
<feature type="signal peptide" evidence="2">
    <location>
        <begin position="1"/>
        <end position="24"/>
    </location>
</feature>
<evidence type="ECO:0000256" key="2">
    <source>
        <dbReference type="SAM" id="SignalP"/>
    </source>
</evidence>
<evidence type="ECO:0000313" key="4">
    <source>
        <dbReference type="Proteomes" id="UP000585050"/>
    </source>
</evidence>
<evidence type="ECO:0000313" key="3">
    <source>
        <dbReference type="EMBL" id="NLR90216.1"/>
    </source>
</evidence>
<organism evidence="3 4">
    <name type="scientific">Flammeovirga agarivorans</name>
    <dbReference type="NCBI Taxonomy" id="2726742"/>
    <lineage>
        <taxon>Bacteria</taxon>
        <taxon>Pseudomonadati</taxon>
        <taxon>Bacteroidota</taxon>
        <taxon>Cytophagia</taxon>
        <taxon>Cytophagales</taxon>
        <taxon>Flammeovirgaceae</taxon>
        <taxon>Flammeovirga</taxon>
    </lineage>
</organism>
<reference evidence="3 4" key="1">
    <citation type="submission" date="2020-04" db="EMBL/GenBank/DDBJ databases">
        <title>Flammeovirga sp. SR4, a novel species isolated from seawater.</title>
        <authorList>
            <person name="Wang X."/>
        </authorList>
    </citation>
    <scope>NUCLEOTIDE SEQUENCE [LARGE SCALE GENOMIC DNA]</scope>
    <source>
        <strain evidence="3 4">SR4</strain>
    </source>
</reference>
<proteinExistence type="predicted"/>
<evidence type="ECO:0008006" key="5">
    <source>
        <dbReference type="Google" id="ProtNLM"/>
    </source>
</evidence>
<feature type="region of interest" description="Disordered" evidence="1">
    <location>
        <begin position="116"/>
        <end position="136"/>
    </location>
</feature>
<feature type="chain" id="PRO_5031329756" description="Outer membrane protein beta-barrel domain-containing protein" evidence="2">
    <location>
        <begin position="25"/>
        <end position="191"/>
    </location>
</feature>
<comment type="caution">
    <text evidence="3">The sequence shown here is derived from an EMBL/GenBank/DDBJ whole genome shotgun (WGS) entry which is preliminary data.</text>
</comment>
<keyword evidence="4" id="KW-1185">Reference proteome</keyword>
<evidence type="ECO:0000256" key="1">
    <source>
        <dbReference type="SAM" id="MobiDB-lite"/>
    </source>
</evidence>
<dbReference type="Proteomes" id="UP000585050">
    <property type="component" value="Unassembled WGS sequence"/>
</dbReference>